<dbReference type="Proteomes" id="UP000712600">
    <property type="component" value="Unassembled WGS sequence"/>
</dbReference>
<dbReference type="EMBL" id="QGKX02000095">
    <property type="protein sequence ID" value="KAF3571733.1"/>
    <property type="molecule type" value="Genomic_DNA"/>
</dbReference>
<evidence type="ECO:0000313" key="1">
    <source>
        <dbReference type="EMBL" id="KAF3571733.1"/>
    </source>
</evidence>
<organism evidence="1 2">
    <name type="scientific">Brassica cretica</name>
    <name type="common">Mustard</name>
    <dbReference type="NCBI Taxonomy" id="69181"/>
    <lineage>
        <taxon>Eukaryota</taxon>
        <taxon>Viridiplantae</taxon>
        <taxon>Streptophyta</taxon>
        <taxon>Embryophyta</taxon>
        <taxon>Tracheophyta</taxon>
        <taxon>Spermatophyta</taxon>
        <taxon>Magnoliopsida</taxon>
        <taxon>eudicotyledons</taxon>
        <taxon>Gunneridae</taxon>
        <taxon>Pentapetalae</taxon>
        <taxon>rosids</taxon>
        <taxon>malvids</taxon>
        <taxon>Brassicales</taxon>
        <taxon>Brassicaceae</taxon>
        <taxon>Brassiceae</taxon>
        <taxon>Brassica</taxon>
    </lineage>
</organism>
<protein>
    <submittedName>
        <fullName evidence="1">Uncharacterized protein</fullName>
    </submittedName>
</protein>
<proteinExistence type="predicted"/>
<reference evidence="1" key="1">
    <citation type="submission" date="2019-12" db="EMBL/GenBank/DDBJ databases">
        <title>Genome sequencing and annotation of Brassica cretica.</title>
        <authorList>
            <person name="Studholme D.J."/>
            <person name="Sarris P."/>
        </authorList>
    </citation>
    <scope>NUCLEOTIDE SEQUENCE</scope>
    <source>
        <strain evidence="1">PFS-109/04</strain>
        <tissue evidence="1">Leaf</tissue>
    </source>
</reference>
<gene>
    <name evidence="1" type="ORF">F2Q69_00058480</name>
</gene>
<sequence length="63" mass="7047">MQIGHRQAQVWPSDHAQAKLGRYVATEDVHGSVVTARSLRSDRARTRLGRYVATELKLNSVAM</sequence>
<evidence type="ECO:0000313" key="2">
    <source>
        <dbReference type="Proteomes" id="UP000712600"/>
    </source>
</evidence>
<comment type="caution">
    <text evidence="1">The sequence shown here is derived from an EMBL/GenBank/DDBJ whole genome shotgun (WGS) entry which is preliminary data.</text>
</comment>
<accession>A0A8S9RFP6</accession>
<dbReference type="AlphaFoldDB" id="A0A8S9RFP6"/>
<name>A0A8S9RFP6_BRACR</name>